<evidence type="ECO:0000256" key="4">
    <source>
        <dbReference type="ARBA" id="ARBA00023163"/>
    </source>
</evidence>
<evidence type="ECO:0000256" key="2">
    <source>
        <dbReference type="ARBA" id="ARBA00023015"/>
    </source>
</evidence>
<proteinExistence type="predicted"/>
<evidence type="ECO:0000259" key="6">
    <source>
        <dbReference type="PROSITE" id="PS50977"/>
    </source>
</evidence>
<dbReference type="GO" id="GO:0000976">
    <property type="term" value="F:transcription cis-regulatory region binding"/>
    <property type="evidence" value="ECO:0007669"/>
    <property type="project" value="TreeGrafter"/>
</dbReference>
<dbReference type="PANTHER" id="PTHR30055:SF234">
    <property type="entry name" value="HTH-TYPE TRANSCRIPTIONAL REGULATOR BETI"/>
    <property type="match status" value="1"/>
</dbReference>
<name>I4F563_MODI5</name>
<accession>I4F563</accession>
<dbReference type="SUPFAM" id="SSF46689">
    <property type="entry name" value="Homeodomain-like"/>
    <property type="match status" value="1"/>
</dbReference>
<dbReference type="STRING" id="477641.MODMU_5402"/>
<keyword evidence="1" id="KW-0678">Repressor</keyword>
<protein>
    <submittedName>
        <fullName evidence="7">Transcriptional regulator, TetR family</fullName>
    </submittedName>
</protein>
<reference evidence="7 8" key="1">
    <citation type="journal article" date="2012" name="J. Bacteriol.">
        <title>Genome Sequence of Radiation-Resistant Modestobacter marinus Strain BC501, a Representative Actinobacterium That Thrives on Calcareous Stone Surfaces.</title>
        <authorList>
            <person name="Normand P."/>
            <person name="Gury J."/>
            <person name="Pujic P."/>
            <person name="Chouaia B."/>
            <person name="Crotti E."/>
            <person name="Brusetti L."/>
            <person name="Daffonchio D."/>
            <person name="Vacherie B."/>
            <person name="Barbe V."/>
            <person name="Medigue C."/>
            <person name="Calteau A."/>
            <person name="Ghodhbane-Gtari F."/>
            <person name="Essoussi I."/>
            <person name="Nouioui I."/>
            <person name="Abbassi-Ghozzi I."/>
            <person name="Gtari M."/>
        </authorList>
    </citation>
    <scope>NUCLEOTIDE SEQUENCE [LARGE SCALE GENOMIC DNA]</scope>
    <source>
        <strain evidence="8">BC 501</strain>
    </source>
</reference>
<keyword evidence="3 5" id="KW-0238">DNA-binding</keyword>
<evidence type="ECO:0000256" key="5">
    <source>
        <dbReference type="PROSITE-ProRule" id="PRU00335"/>
    </source>
</evidence>
<dbReference type="Pfam" id="PF00440">
    <property type="entry name" value="TetR_N"/>
    <property type="match status" value="1"/>
</dbReference>
<dbReference type="PATRIC" id="fig|477641.3.peg.5080"/>
<keyword evidence="2" id="KW-0805">Transcription regulation</keyword>
<dbReference type="Pfam" id="PF13977">
    <property type="entry name" value="TetR_C_6"/>
    <property type="match status" value="1"/>
</dbReference>
<dbReference type="InterPro" id="IPR001647">
    <property type="entry name" value="HTH_TetR"/>
</dbReference>
<dbReference type="InterPro" id="IPR039538">
    <property type="entry name" value="BetI_C"/>
</dbReference>
<dbReference type="OMA" id="EMFAFAL"/>
<dbReference type="eggNOG" id="COG1309">
    <property type="taxonomic scope" value="Bacteria"/>
</dbReference>
<sequence>MPKQVDHHERREQIAAALMRVAATQGLAAVSLRHVAAEAGVTSGMVQHYFPTKDSMMDFAMRSAGARYEARMNDAIAGLGERPSARELVGALLMVLLPLDETQQADARVALAFQSYAATKLSAAEDLGGGNAELRSFLADQIRSAQSTGAAPGGVDPLHAATGLFAMAEGLGLQVLSAGLSTDAAIAALDAQLDITLGPPPR</sequence>
<dbReference type="Proteomes" id="UP000006461">
    <property type="component" value="Chromosome"/>
</dbReference>
<dbReference type="KEGG" id="mmar:MODMU_5402"/>
<evidence type="ECO:0000313" key="8">
    <source>
        <dbReference type="Proteomes" id="UP000006461"/>
    </source>
</evidence>
<organism evidence="7 8">
    <name type="scientific">Modestobacter italicus (strain DSM 44449 / CECT 9708 / BC 501)</name>
    <dbReference type="NCBI Taxonomy" id="2732864"/>
    <lineage>
        <taxon>Bacteria</taxon>
        <taxon>Bacillati</taxon>
        <taxon>Actinomycetota</taxon>
        <taxon>Actinomycetes</taxon>
        <taxon>Geodermatophilales</taxon>
        <taxon>Geodermatophilaceae</taxon>
        <taxon>Modestobacter</taxon>
    </lineage>
</organism>
<dbReference type="InterPro" id="IPR009057">
    <property type="entry name" value="Homeodomain-like_sf"/>
</dbReference>
<dbReference type="AlphaFoldDB" id="I4F563"/>
<keyword evidence="4" id="KW-0804">Transcription</keyword>
<feature type="domain" description="HTH tetR-type" evidence="6">
    <location>
        <begin position="8"/>
        <end position="68"/>
    </location>
</feature>
<evidence type="ECO:0000256" key="1">
    <source>
        <dbReference type="ARBA" id="ARBA00022491"/>
    </source>
</evidence>
<dbReference type="OrthoDB" id="9816296at2"/>
<dbReference type="HOGENOM" id="CLU_069356_15_10_11"/>
<keyword evidence="8" id="KW-1185">Reference proteome</keyword>
<feature type="DNA-binding region" description="H-T-H motif" evidence="5">
    <location>
        <begin position="31"/>
        <end position="50"/>
    </location>
</feature>
<gene>
    <name evidence="7" type="ordered locus">MODMU_5402</name>
</gene>
<dbReference type="SUPFAM" id="SSF48498">
    <property type="entry name" value="Tetracyclin repressor-like, C-terminal domain"/>
    <property type="match status" value="1"/>
</dbReference>
<evidence type="ECO:0000313" key="7">
    <source>
        <dbReference type="EMBL" id="CCH90776.1"/>
    </source>
</evidence>
<dbReference type="InterPro" id="IPR036271">
    <property type="entry name" value="Tet_transcr_reg_TetR-rel_C_sf"/>
</dbReference>
<dbReference type="EMBL" id="FO203431">
    <property type="protein sequence ID" value="CCH90776.1"/>
    <property type="molecule type" value="Genomic_DNA"/>
</dbReference>
<evidence type="ECO:0000256" key="3">
    <source>
        <dbReference type="ARBA" id="ARBA00023125"/>
    </source>
</evidence>
<dbReference type="GO" id="GO:0003700">
    <property type="term" value="F:DNA-binding transcription factor activity"/>
    <property type="evidence" value="ECO:0007669"/>
    <property type="project" value="TreeGrafter"/>
</dbReference>
<dbReference type="PANTHER" id="PTHR30055">
    <property type="entry name" value="HTH-TYPE TRANSCRIPTIONAL REGULATOR RUTR"/>
    <property type="match status" value="1"/>
</dbReference>
<dbReference type="PROSITE" id="PS50977">
    <property type="entry name" value="HTH_TETR_2"/>
    <property type="match status" value="1"/>
</dbReference>
<dbReference type="InterPro" id="IPR050109">
    <property type="entry name" value="HTH-type_TetR-like_transc_reg"/>
</dbReference>
<dbReference type="Gene3D" id="1.10.357.10">
    <property type="entry name" value="Tetracycline Repressor, domain 2"/>
    <property type="match status" value="1"/>
</dbReference>